<dbReference type="AlphaFoldDB" id="A0AAW0CGS2"/>
<proteinExistence type="predicted"/>
<organism evidence="1 2">
    <name type="scientific">Paramarasmius palmivorus</name>
    <dbReference type="NCBI Taxonomy" id="297713"/>
    <lineage>
        <taxon>Eukaryota</taxon>
        <taxon>Fungi</taxon>
        <taxon>Dikarya</taxon>
        <taxon>Basidiomycota</taxon>
        <taxon>Agaricomycotina</taxon>
        <taxon>Agaricomycetes</taxon>
        <taxon>Agaricomycetidae</taxon>
        <taxon>Agaricales</taxon>
        <taxon>Marasmiineae</taxon>
        <taxon>Marasmiaceae</taxon>
        <taxon>Paramarasmius</taxon>
    </lineage>
</organism>
<gene>
    <name evidence="1" type="ORF">VNI00_010556</name>
</gene>
<evidence type="ECO:0000313" key="1">
    <source>
        <dbReference type="EMBL" id="KAK7038672.1"/>
    </source>
</evidence>
<dbReference type="Proteomes" id="UP001383192">
    <property type="component" value="Unassembled WGS sequence"/>
</dbReference>
<accession>A0AAW0CGS2</accession>
<evidence type="ECO:0000313" key="2">
    <source>
        <dbReference type="Proteomes" id="UP001383192"/>
    </source>
</evidence>
<keyword evidence="2" id="KW-1185">Reference proteome</keyword>
<name>A0AAW0CGS2_9AGAR</name>
<reference evidence="1 2" key="1">
    <citation type="submission" date="2024-01" db="EMBL/GenBank/DDBJ databases">
        <title>A draft genome for a cacao thread blight-causing isolate of Paramarasmius palmivorus.</title>
        <authorList>
            <person name="Baruah I.K."/>
            <person name="Bukari Y."/>
            <person name="Amoako-Attah I."/>
            <person name="Meinhardt L.W."/>
            <person name="Bailey B.A."/>
            <person name="Cohen S.P."/>
        </authorList>
    </citation>
    <scope>NUCLEOTIDE SEQUENCE [LARGE SCALE GENOMIC DNA]</scope>
    <source>
        <strain evidence="1 2">GH-12</strain>
    </source>
</reference>
<comment type="caution">
    <text evidence="1">The sequence shown here is derived from an EMBL/GenBank/DDBJ whole genome shotgun (WGS) entry which is preliminary data.</text>
</comment>
<sequence>MDIVPSEHVQSGGFLEAVSGVTDATWTASDTTLLDNLSDAENHALDAVVATVVKKNYLSRFVETHYQIAVDNPQASKAVPTLSLIHAGTASLVASGLATDNVKRLVLHVTDNKYASYASKDMARKAFVVSVATREARVIASAETAVAYDPVPQVDGYLYP</sequence>
<dbReference type="EMBL" id="JAYKXP010000043">
    <property type="protein sequence ID" value="KAK7038672.1"/>
    <property type="molecule type" value="Genomic_DNA"/>
</dbReference>
<protein>
    <submittedName>
        <fullName evidence="1">Uncharacterized protein</fullName>
    </submittedName>
</protein>